<organism evidence="3 4">
    <name type="scientific">Pogonophryne albipinna</name>
    <dbReference type="NCBI Taxonomy" id="1090488"/>
    <lineage>
        <taxon>Eukaryota</taxon>
        <taxon>Metazoa</taxon>
        <taxon>Chordata</taxon>
        <taxon>Craniata</taxon>
        <taxon>Vertebrata</taxon>
        <taxon>Euteleostomi</taxon>
        <taxon>Actinopterygii</taxon>
        <taxon>Neopterygii</taxon>
        <taxon>Teleostei</taxon>
        <taxon>Neoteleostei</taxon>
        <taxon>Acanthomorphata</taxon>
        <taxon>Eupercaria</taxon>
        <taxon>Perciformes</taxon>
        <taxon>Notothenioidei</taxon>
        <taxon>Pogonophryne</taxon>
    </lineage>
</organism>
<feature type="region of interest" description="Disordered" evidence="1">
    <location>
        <begin position="611"/>
        <end position="666"/>
    </location>
</feature>
<feature type="region of interest" description="Disordered" evidence="1">
    <location>
        <begin position="284"/>
        <end position="306"/>
    </location>
</feature>
<accession>A0AAD6B236</accession>
<dbReference type="AlphaFoldDB" id="A0AAD6B236"/>
<evidence type="ECO:0000313" key="4">
    <source>
        <dbReference type="Proteomes" id="UP001219934"/>
    </source>
</evidence>
<protein>
    <submittedName>
        <fullName evidence="3">Uncharacterized protein</fullName>
    </submittedName>
</protein>
<feature type="compositionally biased region" description="Basic and acidic residues" evidence="1">
    <location>
        <begin position="636"/>
        <end position="645"/>
    </location>
</feature>
<evidence type="ECO:0000256" key="2">
    <source>
        <dbReference type="SAM" id="Phobius"/>
    </source>
</evidence>
<keyword evidence="4" id="KW-1185">Reference proteome</keyword>
<comment type="caution">
    <text evidence="3">The sequence shown here is derived from an EMBL/GenBank/DDBJ whole genome shotgun (WGS) entry which is preliminary data.</text>
</comment>
<reference evidence="3" key="1">
    <citation type="submission" date="2022-11" db="EMBL/GenBank/DDBJ databases">
        <title>Chromosome-level genome of Pogonophryne albipinna.</title>
        <authorList>
            <person name="Jo E."/>
        </authorList>
    </citation>
    <scope>NUCLEOTIDE SEQUENCE</scope>
    <source>
        <strain evidence="3">SGF0006</strain>
        <tissue evidence="3">Muscle</tissue>
    </source>
</reference>
<keyword evidence="2" id="KW-0472">Membrane</keyword>
<evidence type="ECO:0000256" key="1">
    <source>
        <dbReference type="SAM" id="MobiDB-lite"/>
    </source>
</evidence>
<gene>
    <name evidence="3" type="ORF">JOQ06_007038</name>
</gene>
<feature type="compositionally biased region" description="Acidic residues" evidence="1">
    <location>
        <begin position="184"/>
        <end position="193"/>
    </location>
</feature>
<name>A0AAD6B236_9TELE</name>
<dbReference type="EMBL" id="JAPTMU010000012">
    <property type="protein sequence ID" value="KAJ4934236.1"/>
    <property type="molecule type" value="Genomic_DNA"/>
</dbReference>
<dbReference type="Proteomes" id="UP001219934">
    <property type="component" value="Unassembled WGS sequence"/>
</dbReference>
<feature type="compositionally biased region" description="Acidic residues" evidence="1">
    <location>
        <begin position="404"/>
        <end position="413"/>
    </location>
</feature>
<keyword evidence="2" id="KW-0812">Transmembrane</keyword>
<feature type="transmembrane region" description="Helical" evidence="2">
    <location>
        <begin position="683"/>
        <end position="701"/>
    </location>
</feature>
<feature type="compositionally biased region" description="Acidic residues" evidence="1">
    <location>
        <begin position="213"/>
        <end position="222"/>
    </location>
</feature>
<feature type="region of interest" description="Disordered" evidence="1">
    <location>
        <begin position="403"/>
        <end position="453"/>
    </location>
</feature>
<keyword evidence="2" id="KW-1133">Transmembrane helix</keyword>
<feature type="compositionally biased region" description="Basic and acidic residues" evidence="1">
    <location>
        <begin position="284"/>
        <end position="297"/>
    </location>
</feature>
<evidence type="ECO:0000313" key="3">
    <source>
        <dbReference type="EMBL" id="KAJ4934236.1"/>
    </source>
</evidence>
<feature type="region of interest" description="Disordered" evidence="1">
    <location>
        <begin position="167"/>
        <end position="222"/>
    </location>
</feature>
<sequence length="709" mass="79966">MEHSFAELLSDAFSETAVPSFSDGDLDFENIHFEDKCEEDETDICAENVLAKEDEALQQEATGQTAVLSCMETQDTHTEVVEKQYDDISDNEDFEGAEVRSSVKILEEDYTSSESEQEGSVSGQYEVAEAEDMGTGAQPESFFRSVSCSDEFCVGNKEDRVFAEGQPLALEGAENPQVRKEEQGEGEGDEEVSYFERVPERSNEMMLRGDGIREEDEQEKEEDLCDSECEGMNIEQEENVQCFGQEFENTCGDEAAKASLEFPEISVQNLKDLVAEVNGDENGEKMKEFSGEEHQDAGESFADYPSDFSSCEYVGDEGKRQESNALACASDSETTEKQNTGLEKYVTDLISDVACMGKDEDTEEEGGRYQCSRDSEVYECRRLDEATGDKEVEENVWVEAAVAEVEDGGETGENDSYTSSDDYVQEKRSDEELFDITPLQEPEGNKKLEDTQDGEIAASYDEYKREEAADFSINWNLDVLTAHLSEDLLTTEDIDEVKTPLSDVTRCPAAEDVHSYSVVQRGDTKQTTSPSNRGSLDDDFFFNTEAYEITELGQLGEDESEEERNWDEQERIRAFYEYYDDSNEETRRRERQIKVQFCADPLSQVIHYETDECSDRDSHSSSTEGEEDLSSAETSEELREIDVSREMTPACDTLNTQPPENMPDISDTHICSRKQKCFNMLKLTLKMCVVILTGLLMFWLASDQAGWFI</sequence>
<proteinExistence type="predicted"/>